<feature type="chain" id="PRO_5035746784" evidence="1">
    <location>
        <begin position="17"/>
        <end position="138"/>
    </location>
</feature>
<keyword evidence="1" id="KW-0732">Signal</keyword>
<protein>
    <submittedName>
        <fullName evidence="2">Jg7416 protein</fullName>
    </submittedName>
</protein>
<organism evidence="2 3">
    <name type="scientific">Pararge aegeria aegeria</name>
    <dbReference type="NCBI Taxonomy" id="348720"/>
    <lineage>
        <taxon>Eukaryota</taxon>
        <taxon>Metazoa</taxon>
        <taxon>Ecdysozoa</taxon>
        <taxon>Arthropoda</taxon>
        <taxon>Hexapoda</taxon>
        <taxon>Insecta</taxon>
        <taxon>Pterygota</taxon>
        <taxon>Neoptera</taxon>
        <taxon>Endopterygota</taxon>
        <taxon>Lepidoptera</taxon>
        <taxon>Glossata</taxon>
        <taxon>Ditrysia</taxon>
        <taxon>Papilionoidea</taxon>
        <taxon>Nymphalidae</taxon>
        <taxon>Satyrinae</taxon>
        <taxon>Satyrini</taxon>
        <taxon>Parargina</taxon>
        <taxon>Pararge</taxon>
    </lineage>
</organism>
<sequence length="138" mass="17612">MIKIAVVFFFLTTVYCGNVKRQVELDDRNPFINYRNEDRDEQIGEREWQRRREIERRNQRQRARDQQDQQRYIIEWIEGNYEENEQQRYEWEKQQQLLRERAEEEEYERQYQLGRNVQPYWTPYDSRVVYPWTYPIYV</sequence>
<evidence type="ECO:0000313" key="2">
    <source>
        <dbReference type="EMBL" id="CAH2240073.1"/>
    </source>
</evidence>
<evidence type="ECO:0000256" key="1">
    <source>
        <dbReference type="SAM" id="SignalP"/>
    </source>
</evidence>
<evidence type="ECO:0000313" key="3">
    <source>
        <dbReference type="Proteomes" id="UP000838756"/>
    </source>
</evidence>
<dbReference type="EMBL" id="CAKXAJ010025469">
    <property type="protein sequence ID" value="CAH2240073.1"/>
    <property type="molecule type" value="Genomic_DNA"/>
</dbReference>
<accession>A0A8S4RQR5</accession>
<comment type="caution">
    <text evidence="2">The sequence shown here is derived from an EMBL/GenBank/DDBJ whole genome shotgun (WGS) entry which is preliminary data.</text>
</comment>
<name>A0A8S4RQR5_9NEOP</name>
<reference evidence="2" key="1">
    <citation type="submission" date="2022-03" db="EMBL/GenBank/DDBJ databases">
        <authorList>
            <person name="Lindestad O."/>
        </authorList>
    </citation>
    <scope>NUCLEOTIDE SEQUENCE</scope>
</reference>
<proteinExistence type="predicted"/>
<dbReference type="Proteomes" id="UP000838756">
    <property type="component" value="Unassembled WGS sequence"/>
</dbReference>
<keyword evidence="3" id="KW-1185">Reference proteome</keyword>
<dbReference type="OrthoDB" id="10474571at2759"/>
<dbReference type="AlphaFoldDB" id="A0A8S4RQR5"/>
<feature type="signal peptide" evidence="1">
    <location>
        <begin position="1"/>
        <end position="16"/>
    </location>
</feature>
<gene>
    <name evidence="2" type="primary">jg7416</name>
    <name evidence="2" type="ORF">PAEG_LOCUS16686</name>
</gene>